<dbReference type="InterPro" id="IPR002541">
    <property type="entry name" value="Cyt_c_assembly"/>
</dbReference>
<dbReference type="GO" id="GO:0005886">
    <property type="term" value="C:plasma membrane"/>
    <property type="evidence" value="ECO:0007669"/>
    <property type="project" value="TreeGrafter"/>
</dbReference>
<reference evidence="9 10" key="1">
    <citation type="journal article" date="2011" name="Stand. Genomic Sci.">
        <title>Complete genome sequence of the hyperthermophilic chemolithoautotroph Pyrolobus fumarii type strain (1A).</title>
        <authorList>
            <person name="Anderson I."/>
            <person name="Goker M."/>
            <person name="Nolan M."/>
            <person name="Lucas S."/>
            <person name="Hammon N."/>
            <person name="Deshpande S."/>
            <person name="Cheng J.F."/>
            <person name="Tapia R."/>
            <person name="Han C."/>
            <person name="Goodwin L."/>
            <person name="Pitluck S."/>
            <person name="Huntemann M."/>
            <person name="Liolios K."/>
            <person name="Ivanova N."/>
            <person name="Pagani I."/>
            <person name="Mavromatis K."/>
            <person name="Ovchinikova G."/>
            <person name="Pati A."/>
            <person name="Chen A."/>
            <person name="Palaniappan K."/>
            <person name="Land M."/>
            <person name="Hauser L."/>
            <person name="Brambilla E.M."/>
            <person name="Huber H."/>
            <person name="Yasawong M."/>
            <person name="Rohde M."/>
            <person name="Spring S."/>
            <person name="Abt B."/>
            <person name="Sikorski J."/>
            <person name="Wirth R."/>
            <person name="Detter J.C."/>
            <person name="Woyke T."/>
            <person name="Bristow J."/>
            <person name="Eisen J.A."/>
            <person name="Markowitz V."/>
            <person name="Hugenholtz P."/>
            <person name="Kyrpides N.C."/>
            <person name="Klenk H.P."/>
            <person name="Lapidus A."/>
        </authorList>
    </citation>
    <scope>NUCLEOTIDE SEQUENCE [LARGE SCALE GENOMIC DNA]</scope>
    <source>
        <strain evidence="10">DSM 11204 / 1A</strain>
    </source>
</reference>
<evidence type="ECO:0000256" key="4">
    <source>
        <dbReference type="ARBA" id="ARBA00022748"/>
    </source>
</evidence>
<dbReference type="Proteomes" id="UP000001037">
    <property type="component" value="Chromosome"/>
</dbReference>
<feature type="transmembrane region" description="Helical" evidence="7">
    <location>
        <begin position="336"/>
        <end position="359"/>
    </location>
</feature>
<evidence type="ECO:0000256" key="1">
    <source>
        <dbReference type="ARBA" id="ARBA00004141"/>
    </source>
</evidence>
<gene>
    <name evidence="9" type="ordered locus">Pyrfu_1849</name>
</gene>
<keyword evidence="4" id="KW-0201">Cytochrome c-type biogenesis</keyword>
<sequence>MRSARVLLYLLVALVAIDAVLSWYAAAESAFPATAPMGSPTAYRNLYLHIPMAWASLILFTVATAAAIGYLVTGRESLDRIVRGFAAIGLVYAAATLVTGSAWASESWGAAWNWDPRETSVLLLFLAYLVYFVIRGSIPDPDRAKTLSNVYAVAAYAMVPLVFMAPAFAKASLHPSFETARQFLREPQVLPLFVGKVLVVVAIGVVLGILASSKKLPEKEAKVARVALALFALYSISAALLLSAPYFTSQLGRVIDANVTPDGMITSLRVRPLGAGGAETLNITNAGASASDLVFNFNPPIDSPIKPAVTTIEGVKRPTIVLHIIDLKKLEEENRIVIVNHWSVMLSVALNGVMVLAGYEIALRLARRNEAPE</sequence>
<dbReference type="OrthoDB" id="148358at2157"/>
<dbReference type="eggNOG" id="arCOG00267">
    <property type="taxonomic scope" value="Archaea"/>
</dbReference>
<proteinExistence type="inferred from homology"/>
<evidence type="ECO:0000256" key="3">
    <source>
        <dbReference type="ARBA" id="ARBA00022692"/>
    </source>
</evidence>
<dbReference type="EMBL" id="CP002838">
    <property type="protein sequence ID" value="AEM39702.1"/>
    <property type="molecule type" value="Genomic_DNA"/>
</dbReference>
<feature type="transmembrane region" description="Helical" evidence="7">
    <location>
        <begin position="119"/>
        <end position="138"/>
    </location>
</feature>
<evidence type="ECO:0000256" key="2">
    <source>
        <dbReference type="ARBA" id="ARBA00005840"/>
    </source>
</evidence>
<comment type="similarity">
    <text evidence="2">Belongs to the CcmC/CycZ/HelC family.</text>
</comment>
<dbReference type="KEGG" id="pfm:Pyrfu_1849"/>
<dbReference type="STRING" id="694429.Pyrfu_1849"/>
<evidence type="ECO:0000256" key="6">
    <source>
        <dbReference type="ARBA" id="ARBA00023136"/>
    </source>
</evidence>
<dbReference type="GO" id="GO:0020037">
    <property type="term" value="F:heme binding"/>
    <property type="evidence" value="ECO:0007669"/>
    <property type="project" value="InterPro"/>
</dbReference>
<evidence type="ECO:0000256" key="7">
    <source>
        <dbReference type="SAM" id="Phobius"/>
    </source>
</evidence>
<evidence type="ECO:0000313" key="9">
    <source>
        <dbReference type="EMBL" id="AEM39702.1"/>
    </source>
</evidence>
<feature type="transmembrane region" description="Helical" evidence="7">
    <location>
        <begin position="223"/>
        <end position="247"/>
    </location>
</feature>
<dbReference type="Pfam" id="PF01578">
    <property type="entry name" value="Cytochrom_C_asm"/>
    <property type="match status" value="1"/>
</dbReference>
<dbReference type="InterPro" id="IPR003557">
    <property type="entry name" value="Cyt_c_biogenesis_CcmC"/>
</dbReference>
<keyword evidence="10" id="KW-1185">Reference proteome</keyword>
<comment type="subcellular location">
    <subcellularLocation>
        <location evidence="1">Membrane</location>
        <topology evidence="1">Multi-pass membrane protein</topology>
    </subcellularLocation>
</comment>
<keyword evidence="6 7" id="KW-0472">Membrane</keyword>
<dbReference type="HOGENOM" id="CLU_757816_0_0_2"/>
<evidence type="ECO:0000313" key="10">
    <source>
        <dbReference type="Proteomes" id="UP000001037"/>
    </source>
</evidence>
<protein>
    <submittedName>
        <fullName evidence="9">Cytochrome c assembly protein</fullName>
    </submittedName>
</protein>
<evidence type="ECO:0000256" key="5">
    <source>
        <dbReference type="ARBA" id="ARBA00022989"/>
    </source>
</evidence>
<feature type="transmembrane region" description="Helical" evidence="7">
    <location>
        <begin position="51"/>
        <end position="72"/>
    </location>
</feature>
<dbReference type="GeneID" id="25394873"/>
<feature type="transmembrane region" description="Helical" evidence="7">
    <location>
        <begin position="189"/>
        <end position="211"/>
    </location>
</feature>
<accession>G0ECY2</accession>
<dbReference type="InParanoid" id="G0ECY2"/>
<dbReference type="GO" id="GO:0017004">
    <property type="term" value="P:cytochrome complex assembly"/>
    <property type="evidence" value="ECO:0007669"/>
    <property type="project" value="UniProtKB-KW"/>
</dbReference>
<dbReference type="GO" id="GO:0015232">
    <property type="term" value="F:heme transmembrane transporter activity"/>
    <property type="evidence" value="ECO:0007669"/>
    <property type="project" value="InterPro"/>
</dbReference>
<dbReference type="PANTHER" id="PTHR30071:SF1">
    <property type="entry name" value="CYTOCHROME B_B6 PROTEIN-RELATED"/>
    <property type="match status" value="1"/>
</dbReference>
<organism evidence="9 10">
    <name type="scientific">Pyrolobus fumarii (strain DSM 11204 / 1A)</name>
    <dbReference type="NCBI Taxonomy" id="694429"/>
    <lineage>
        <taxon>Archaea</taxon>
        <taxon>Thermoproteota</taxon>
        <taxon>Thermoprotei</taxon>
        <taxon>Desulfurococcales</taxon>
        <taxon>Pyrodictiaceae</taxon>
        <taxon>Pyrolobus</taxon>
    </lineage>
</organism>
<dbReference type="PRINTS" id="PR01386">
    <property type="entry name" value="CCMCBIOGNSIS"/>
</dbReference>
<dbReference type="RefSeq" id="WP_014027379.1">
    <property type="nucleotide sequence ID" value="NC_015931.1"/>
</dbReference>
<dbReference type="PANTHER" id="PTHR30071">
    <property type="entry name" value="HEME EXPORTER PROTEIN C"/>
    <property type="match status" value="1"/>
</dbReference>
<keyword evidence="3 7" id="KW-0812">Transmembrane</keyword>
<feature type="transmembrane region" description="Helical" evidence="7">
    <location>
        <begin position="84"/>
        <end position="104"/>
    </location>
</feature>
<dbReference type="AlphaFoldDB" id="G0ECY2"/>
<feature type="domain" description="Cytochrome c assembly protein" evidence="8">
    <location>
        <begin position="10"/>
        <end position="166"/>
    </location>
</feature>
<dbReference type="InterPro" id="IPR045062">
    <property type="entry name" value="Cyt_c_biogenesis_CcsA/CcmC"/>
</dbReference>
<evidence type="ECO:0000259" key="8">
    <source>
        <dbReference type="Pfam" id="PF01578"/>
    </source>
</evidence>
<name>G0ECY2_PYRF1</name>
<feature type="transmembrane region" description="Helical" evidence="7">
    <location>
        <begin position="150"/>
        <end position="169"/>
    </location>
</feature>
<keyword evidence="5 7" id="KW-1133">Transmembrane helix</keyword>